<dbReference type="OMA" id="QKAKECK"/>
<dbReference type="Ensembl" id="ENSPMRT00000015619.1">
    <property type="protein sequence ID" value="ENSPMRP00000014621.1"/>
    <property type="gene ID" value="ENSPMRG00000009762.1"/>
</dbReference>
<protein>
    <submittedName>
        <fullName evidence="2">Uncharacterized protein</fullName>
    </submittedName>
</protein>
<proteinExistence type="predicted"/>
<evidence type="ECO:0000313" key="2">
    <source>
        <dbReference type="Ensembl" id="ENSPMRP00000014621.1"/>
    </source>
</evidence>
<keyword evidence="3" id="KW-1185">Reference proteome</keyword>
<reference evidence="2" key="3">
    <citation type="submission" date="2025-09" db="UniProtKB">
        <authorList>
            <consortium name="Ensembl"/>
        </authorList>
    </citation>
    <scope>IDENTIFICATION</scope>
</reference>
<dbReference type="AlphaFoldDB" id="A0A670IS92"/>
<accession>A0A670IS92</accession>
<reference evidence="2 3" key="1">
    <citation type="journal article" date="2019" name="Proc. Natl. Acad. Sci. U.S.A.">
        <title>Regulatory changes in pterin and carotenoid genes underlie balanced color polymorphisms in the wall lizard.</title>
        <authorList>
            <person name="Andrade P."/>
            <person name="Pinho C."/>
            <person name="Perez I de Lanuza G."/>
            <person name="Afonso S."/>
            <person name="Brejcha J."/>
            <person name="Rubin C.J."/>
            <person name="Wallerman O."/>
            <person name="Pereira P."/>
            <person name="Sabatino S.J."/>
            <person name="Bellati A."/>
            <person name="Pellitteri-Rosa D."/>
            <person name="Bosakova Z."/>
            <person name="Bunikis I."/>
            <person name="Carretero M.A."/>
            <person name="Feiner N."/>
            <person name="Marsik P."/>
            <person name="Pauperio F."/>
            <person name="Salvi D."/>
            <person name="Soler L."/>
            <person name="While G.M."/>
            <person name="Uller T."/>
            <person name="Font E."/>
            <person name="Andersson L."/>
            <person name="Carneiro M."/>
        </authorList>
    </citation>
    <scope>NUCLEOTIDE SEQUENCE</scope>
</reference>
<evidence type="ECO:0000313" key="3">
    <source>
        <dbReference type="Proteomes" id="UP000472272"/>
    </source>
</evidence>
<dbReference type="GeneTree" id="ENSGT00960000191298"/>
<sequence length="182" mass="20008">SLPPVEDGDGDFTPYQFNRHAPGRISTSPTLRRLRNSTPSLSQVFSLQNSTESGRGHNQVPQTESTLLAYQRCTLHSQQCSLTSNSGMHTDSLTLKENSTLADTLSVPPHPKDDFVDDNTLQNTREISPSSLTKGKQNSQECLQVSNAFPRSLVWYVLLIAQTELKSGTINQAIAALRVVIN</sequence>
<name>A0A670IS92_PODMU</name>
<dbReference type="Proteomes" id="UP000472272">
    <property type="component" value="Chromosome 10"/>
</dbReference>
<dbReference type="Pfam" id="PF15720">
    <property type="entry name" value="DUF4675"/>
    <property type="match status" value="1"/>
</dbReference>
<feature type="region of interest" description="Disordered" evidence="1">
    <location>
        <begin position="1"/>
        <end position="30"/>
    </location>
</feature>
<feature type="compositionally biased region" description="Acidic residues" evidence="1">
    <location>
        <begin position="1"/>
        <end position="10"/>
    </location>
</feature>
<reference evidence="2" key="2">
    <citation type="submission" date="2025-08" db="UniProtKB">
        <authorList>
            <consortium name="Ensembl"/>
        </authorList>
    </citation>
    <scope>IDENTIFICATION</scope>
</reference>
<evidence type="ECO:0000256" key="1">
    <source>
        <dbReference type="SAM" id="MobiDB-lite"/>
    </source>
</evidence>
<organism evidence="2 3">
    <name type="scientific">Podarcis muralis</name>
    <name type="common">Wall lizard</name>
    <name type="synonym">Lacerta muralis</name>
    <dbReference type="NCBI Taxonomy" id="64176"/>
    <lineage>
        <taxon>Eukaryota</taxon>
        <taxon>Metazoa</taxon>
        <taxon>Chordata</taxon>
        <taxon>Craniata</taxon>
        <taxon>Vertebrata</taxon>
        <taxon>Euteleostomi</taxon>
        <taxon>Lepidosauria</taxon>
        <taxon>Squamata</taxon>
        <taxon>Bifurcata</taxon>
        <taxon>Unidentata</taxon>
        <taxon>Episquamata</taxon>
        <taxon>Laterata</taxon>
        <taxon>Lacertibaenia</taxon>
        <taxon>Lacertidae</taxon>
        <taxon>Podarcis</taxon>
    </lineage>
</organism>